<evidence type="ECO:0000313" key="4">
    <source>
        <dbReference type="Proteomes" id="UP000257566"/>
    </source>
</evidence>
<proteinExistence type="predicted"/>
<dbReference type="Gene3D" id="3.30.70.1790">
    <property type="entry name" value="RepB DNA-primase, N-terminal domain"/>
    <property type="match status" value="1"/>
</dbReference>
<dbReference type="SUPFAM" id="SSF52540">
    <property type="entry name" value="P-loop containing nucleoside triphosphate hydrolases"/>
    <property type="match status" value="1"/>
</dbReference>
<dbReference type="Pfam" id="PF13481">
    <property type="entry name" value="AAA_25"/>
    <property type="match status" value="1"/>
</dbReference>
<sequence length="560" mass="62998">MDIKPLDLMRKVWRHAGVSGNVWMPHIANIGVKDKERFREGASLNARKPEVPELTDSVDWYWTPAVSHGETRRIKKGTSGSNYPAQRVVWVDCDDSYNDKLLESLRPSYMWETSPGHKQAIWLLSEPLPASEFHRDGFIGMLTQALGADKSGVDIGQLLRVPGTWHHKREPFQGRILRSAGTVYTRGQLLSRVAKGLGFKAGLASELGADDPYGDRSKVLWRFARNASELGLPQDLAFKLIKATKWNKWADDPERLKEDIGRAYEAEPTKPAERDPEQQQAQEEHDSHETPEVEAWKLATPGAFGPIVRKPMKWVVPGIIPEAGVGLLVAAPKVGKTRVAIEMVLGLATGRRPLGIGLRRPVSVGFLSLEDGEYLFADRLRKSLDVDNGRYKYHWDGHIKPDLTWEPPVPMSLFTHFSTADLSTPEDKQRLYETIEKYKLKLVIIDTLSMAIGDHNVSDQKEMNSILKDVRTIARATGCAIMFIHHTRKRVFEKGESIQETILGATALHAWCEFVLSLASPEEDSDFLRLGVQTKMGNDQHYLNDKLKIIKKPAPEEITS</sequence>
<accession>A0A345MJ54</accession>
<dbReference type="Pfam" id="PF16793">
    <property type="entry name" value="RepB_primase"/>
    <property type="match status" value="1"/>
</dbReference>
<evidence type="ECO:0000256" key="1">
    <source>
        <dbReference type="SAM" id="MobiDB-lite"/>
    </source>
</evidence>
<reference evidence="3 4" key="1">
    <citation type="submission" date="2018-07" db="EMBL/GenBank/DDBJ databases">
        <authorList>
            <person name="Bray K.S."/>
            <person name="Carr Z.A."/>
            <person name="Cox A."/>
            <person name="Croney S.M."/>
            <person name="Francisco T.J."/>
            <person name="Gragg K.N."/>
            <person name="Gress-Byrd C.M."/>
            <person name="Holcomb E.R."/>
            <person name="Justice T.A."/>
            <person name="Latham E.D."/>
            <person name="Lovell F.C."/>
            <person name="Miller H.N."/>
            <person name="Quesada C."/>
            <person name="Radey J."/>
            <person name="Robinson P.M."/>
            <person name="Scott K.N."/>
            <person name="Smith C.E."/>
            <person name="Stamey B.D."/>
            <person name="Stanley G.P."/>
            <person name="Suchonic E.A."/>
            <person name="Taylor K.N."/>
            <person name="Weindel N.A."/>
            <person name="Wiseman B.T."/>
            <person name="Merkhofer C.E."/>
            <person name="Klyczek K."/>
            <person name="Eckardt M.A."/>
            <person name="Gainey M.D."/>
            <person name="Wallen J.R."/>
            <person name="Garlena R.A."/>
            <person name="Russell D.A."/>
            <person name="Pope W.H."/>
            <person name="Jacobs-Sera D."/>
            <person name="Hatfull G.F."/>
        </authorList>
    </citation>
    <scope>NUCLEOTIDE SEQUENCE [LARGE SCALE GENOMIC DNA]</scope>
</reference>
<dbReference type="Gene3D" id="3.40.50.300">
    <property type="entry name" value="P-loop containing nucleotide triphosphate hydrolases"/>
    <property type="match status" value="1"/>
</dbReference>
<name>A0A345MJ54_9CAUD</name>
<dbReference type="EMBL" id="MH590604">
    <property type="protein sequence ID" value="AXH70585.1"/>
    <property type="molecule type" value="Genomic_DNA"/>
</dbReference>
<dbReference type="InterPro" id="IPR039459">
    <property type="entry name" value="RepB-like_DNA_primase_dom"/>
</dbReference>
<evidence type="ECO:0000259" key="2">
    <source>
        <dbReference type="Pfam" id="PF16793"/>
    </source>
</evidence>
<feature type="domain" description="RepB-like DNA primase" evidence="2">
    <location>
        <begin position="84"/>
        <end position="170"/>
    </location>
</feature>
<protein>
    <submittedName>
        <fullName evidence="3">DNA recombinase</fullName>
    </submittedName>
</protein>
<evidence type="ECO:0000313" key="3">
    <source>
        <dbReference type="EMBL" id="AXH70585.1"/>
    </source>
</evidence>
<gene>
    <name evidence="3" type="primary">32</name>
    <name evidence="3" type="ORF">SEA_COLACORTA_32</name>
</gene>
<dbReference type="InterPro" id="IPR027417">
    <property type="entry name" value="P-loop_NTPase"/>
</dbReference>
<feature type="region of interest" description="Disordered" evidence="1">
    <location>
        <begin position="266"/>
        <end position="294"/>
    </location>
</feature>
<organism evidence="3 4">
    <name type="scientific">Microbacterium phage ColaCorta</name>
    <dbReference type="NCBI Taxonomy" id="2283288"/>
    <lineage>
        <taxon>Viruses</taxon>
        <taxon>Duplodnaviria</taxon>
        <taxon>Heunggongvirae</taxon>
        <taxon>Uroviricota</taxon>
        <taxon>Caudoviricetes</taxon>
        <taxon>Elerivirus</taxon>
        <taxon>Elerivirus eleri</taxon>
    </lineage>
</organism>
<dbReference type="Proteomes" id="UP000257566">
    <property type="component" value="Segment"/>
</dbReference>